<dbReference type="InterPro" id="IPR016177">
    <property type="entry name" value="DNA-bd_dom_sf"/>
</dbReference>
<dbReference type="SUPFAM" id="SSF54171">
    <property type="entry name" value="DNA-binding domain"/>
    <property type="match status" value="1"/>
</dbReference>
<dbReference type="PANTHER" id="PTHR31194">
    <property type="entry name" value="SHN SHINE , DNA BINDING / TRANSCRIPTION FACTOR"/>
    <property type="match status" value="1"/>
</dbReference>
<protein>
    <recommendedName>
        <fullName evidence="7">AP2/ERF domain-containing protein</fullName>
    </recommendedName>
</protein>
<dbReference type="GO" id="GO:0003700">
    <property type="term" value="F:DNA-binding transcription factor activity"/>
    <property type="evidence" value="ECO:0007669"/>
    <property type="project" value="InterPro"/>
</dbReference>
<evidence type="ECO:0000259" key="7">
    <source>
        <dbReference type="PROSITE" id="PS51032"/>
    </source>
</evidence>
<reference evidence="8 9" key="1">
    <citation type="submission" date="2020-05" db="EMBL/GenBank/DDBJ databases">
        <title>WGS assembly of Panicum virgatum.</title>
        <authorList>
            <person name="Lovell J.T."/>
            <person name="Jenkins J."/>
            <person name="Shu S."/>
            <person name="Juenger T.E."/>
            <person name="Schmutz J."/>
        </authorList>
    </citation>
    <scope>NUCLEOTIDE SEQUENCE [LARGE SCALE GENOMIC DNA]</scope>
    <source>
        <strain evidence="9">cv. AP13</strain>
    </source>
</reference>
<evidence type="ECO:0000256" key="6">
    <source>
        <dbReference type="SAM" id="MobiDB-lite"/>
    </source>
</evidence>
<dbReference type="CDD" id="cd00018">
    <property type="entry name" value="AP2"/>
    <property type="match status" value="1"/>
</dbReference>
<feature type="region of interest" description="Disordered" evidence="6">
    <location>
        <begin position="120"/>
        <end position="169"/>
    </location>
</feature>
<evidence type="ECO:0000256" key="3">
    <source>
        <dbReference type="ARBA" id="ARBA00023125"/>
    </source>
</evidence>
<dbReference type="Gene3D" id="3.30.730.10">
    <property type="entry name" value="AP2/ERF domain"/>
    <property type="match status" value="1"/>
</dbReference>
<proteinExistence type="predicted"/>
<feature type="domain" description="AP2/ERF" evidence="7">
    <location>
        <begin position="56"/>
        <end position="113"/>
    </location>
</feature>
<sequence>MMDATRFLDADDHHHKHIGLGKMNTTVARDHHPTMDKQRTPSGEGLPHGTGTGHRRFRCVHRRPWGKWAAEIRGPNLHKRVWLGTFDTAEEAAAAYDSAALRLRGRRAVTNFPPPSCISVSATSSAVMSETSTSSAPPSDRPVMTSQGRPESPMASPPSPQSSVGDDATGSLWFHREPLEFIDFSLPATAPAGSRHCDFGDLGDLDDLFSTPDLLAP</sequence>
<accession>A0A8T0VCY1</accession>
<evidence type="ECO:0000313" key="8">
    <source>
        <dbReference type="EMBL" id="KAG2632698.1"/>
    </source>
</evidence>
<comment type="subcellular location">
    <subcellularLocation>
        <location evidence="1">Nucleus</location>
    </subcellularLocation>
</comment>
<dbReference type="PRINTS" id="PR00367">
    <property type="entry name" value="ETHRSPELEMNT"/>
</dbReference>
<dbReference type="GO" id="GO:0003677">
    <property type="term" value="F:DNA binding"/>
    <property type="evidence" value="ECO:0007669"/>
    <property type="project" value="UniProtKB-KW"/>
</dbReference>
<evidence type="ECO:0000256" key="1">
    <source>
        <dbReference type="ARBA" id="ARBA00004123"/>
    </source>
</evidence>
<dbReference type="OrthoDB" id="10038011at2759"/>
<keyword evidence="3" id="KW-0238">DNA-binding</keyword>
<dbReference type="FunFam" id="3.30.730.10:FF:000001">
    <property type="entry name" value="Ethylene-responsive transcription factor 2"/>
    <property type="match status" value="1"/>
</dbReference>
<dbReference type="GO" id="GO:0005634">
    <property type="term" value="C:nucleus"/>
    <property type="evidence" value="ECO:0007669"/>
    <property type="project" value="UniProtKB-SubCell"/>
</dbReference>
<feature type="compositionally biased region" description="Low complexity" evidence="6">
    <location>
        <begin position="120"/>
        <end position="136"/>
    </location>
</feature>
<evidence type="ECO:0000313" key="9">
    <source>
        <dbReference type="Proteomes" id="UP000823388"/>
    </source>
</evidence>
<evidence type="ECO:0000256" key="5">
    <source>
        <dbReference type="ARBA" id="ARBA00023242"/>
    </source>
</evidence>
<dbReference type="PANTHER" id="PTHR31194:SF166">
    <property type="entry name" value="PATHOGENESIS-RELATED GENES TRANSCRIPTIONAL ACTIVATOR PTI6"/>
    <property type="match status" value="1"/>
</dbReference>
<comment type="caution">
    <text evidence="8">The sequence shown here is derived from an EMBL/GenBank/DDBJ whole genome shotgun (WGS) entry which is preliminary data.</text>
</comment>
<feature type="region of interest" description="Disordered" evidence="6">
    <location>
        <begin position="31"/>
        <end position="55"/>
    </location>
</feature>
<dbReference type="Pfam" id="PF00847">
    <property type="entry name" value="AP2"/>
    <property type="match status" value="1"/>
</dbReference>
<organism evidence="8 9">
    <name type="scientific">Panicum virgatum</name>
    <name type="common">Blackwell switchgrass</name>
    <dbReference type="NCBI Taxonomy" id="38727"/>
    <lineage>
        <taxon>Eukaryota</taxon>
        <taxon>Viridiplantae</taxon>
        <taxon>Streptophyta</taxon>
        <taxon>Embryophyta</taxon>
        <taxon>Tracheophyta</taxon>
        <taxon>Spermatophyta</taxon>
        <taxon>Magnoliopsida</taxon>
        <taxon>Liliopsida</taxon>
        <taxon>Poales</taxon>
        <taxon>Poaceae</taxon>
        <taxon>PACMAD clade</taxon>
        <taxon>Panicoideae</taxon>
        <taxon>Panicodae</taxon>
        <taxon>Paniceae</taxon>
        <taxon>Panicinae</taxon>
        <taxon>Panicum</taxon>
        <taxon>Panicum sect. Hiantes</taxon>
    </lineage>
</organism>
<dbReference type="EMBL" id="CM029040">
    <property type="protein sequence ID" value="KAG2632698.1"/>
    <property type="molecule type" value="Genomic_DNA"/>
</dbReference>
<dbReference type="InterPro" id="IPR036955">
    <property type="entry name" value="AP2/ERF_dom_sf"/>
</dbReference>
<keyword evidence="2" id="KW-0805">Transcription regulation</keyword>
<keyword evidence="9" id="KW-1185">Reference proteome</keyword>
<evidence type="ECO:0000256" key="2">
    <source>
        <dbReference type="ARBA" id="ARBA00023015"/>
    </source>
</evidence>
<evidence type="ECO:0000256" key="4">
    <source>
        <dbReference type="ARBA" id="ARBA00023163"/>
    </source>
</evidence>
<keyword evidence="5" id="KW-0539">Nucleus</keyword>
<dbReference type="AlphaFoldDB" id="A0A8T0VCY1"/>
<dbReference type="PROSITE" id="PS51032">
    <property type="entry name" value="AP2_ERF"/>
    <property type="match status" value="1"/>
</dbReference>
<keyword evidence="4" id="KW-0804">Transcription</keyword>
<dbReference type="Proteomes" id="UP000823388">
    <property type="component" value="Chromosome 2N"/>
</dbReference>
<dbReference type="InterPro" id="IPR001471">
    <property type="entry name" value="AP2/ERF_dom"/>
</dbReference>
<dbReference type="InterPro" id="IPR050913">
    <property type="entry name" value="AP2/ERF_ERF"/>
</dbReference>
<dbReference type="SMART" id="SM00380">
    <property type="entry name" value="AP2"/>
    <property type="match status" value="1"/>
</dbReference>
<name>A0A8T0VCY1_PANVG</name>
<gene>
    <name evidence="8" type="ORF">PVAP13_2NG100300</name>
</gene>